<name>A0A024VPR7_PLAFA</name>
<evidence type="ECO:0000259" key="1">
    <source>
        <dbReference type="Pfam" id="PF18995"/>
    </source>
</evidence>
<dbReference type="EMBL" id="KI927945">
    <property type="protein sequence ID" value="ETW29871.1"/>
    <property type="molecule type" value="Genomic_DNA"/>
</dbReference>
<dbReference type="InterPro" id="IPR044046">
    <property type="entry name" value="E3_ligase_UBR-like_C"/>
</dbReference>
<dbReference type="Proteomes" id="UP000030656">
    <property type="component" value="Unassembled WGS sequence"/>
</dbReference>
<gene>
    <name evidence="2" type="ORF">PFFCH_02644</name>
</gene>
<dbReference type="Pfam" id="PF18995">
    <property type="entry name" value="PRT6_C"/>
    <property type="match status" value="1"/>
</dbReference>
<reference evidence="2 3" key="1">
    <citation type="submission" date="2013-02" db="EMBL/GenBank/DDBJ databases">
        <title>The Genome Annotation of Plasmodium falciparum FCH/4.</title>
        <authorList>
            <consortium name="The Broad Institute Genome Sequencing Platform"/>
            <consortium name="The Broad Institute Genome Sequencing Center for Infectious Disease"/>
            <person name="Neafsey D."/>
            <person name="Hoffman S."/>
            <person name="Volkman S."/>
            <person name="Rosenthal P."/>
            <person name="Walker B."/>
            <person name="Young S.K."/>
            <person name="Zeng Q."/>
            <person name="Gargeya S."/>
            <person name="Fitzgerald M."/>
            <person name="Haas B."/>
            <person name="Abouelleil A."/>
            <person name="Allen A.W."/>
            <person name="Alvarado L."/>
            <person name="Arachchi H.M."/>
            <person name="Berlin A.M."/>
            <person name="Chapman S.B."/>
            <person name="Gainer-Dewar J."/>
            <person name="Goldberg J."/>
            <person name="Griggs A."/>
            <person name="Gujja S."/>
            <person name="Hansen M."/>
            <person name="Howarth C."/>
            <person name="Imamovic A."/>
            <person name="Ireland A."/>
            <person name="Larimer J."/>
            <person name="McCowan C."/>
            <person name="Murphy C."/>
            <person name="Pearson M."/>
            <person name="Poon T.W."/>
            <person name="Priest M."/>
            <person name="Roberts A."/>
            <person name="Saif S."/>
            <person name="Shea T."/>
            <person name="Sisk P."/>
            <person name="Sykes S."/>
            <person name="Wortman J."/>
            <person name="Nusbaum C."/>
            <person name="Birren B."/>
        </authorList>
    </citation>
    <scope>NUCLEOTIDE SEQUENCE [LARGE SCALE GENOMIC DNA]</scope>
    <source>
        <strain evidence="2 3">FCH/4</strain>
    </source>
</reference>
<dbReference type="AlphaFoldDB" id="A0A024VPR7"/>
<sequence>MKEFFANGRYDKLLSIKKIFMIFYNYLRKCHFIDKKNSCKNLYKSFLKKYLKSANVYLQFIAYIIFSIYDYNSLAKKYLDYIHLYSDISKYNIFLHILNIDEDYDKIYIYQTLQLIYHPYFYLMYKLYKYLKIDASPVLLHDFYENWEEFTKSPSLFQPSKNYFTLIKKHFKRKCVSCNKSPKKILICLYCGSTVCLHEGDHVSGPLSQTISKCVYHTTICGGEQCLYLCLNTSSVLFTSENRFDFMSGPYVDKNGDVDYQLKRGKNLYLSSYKLNKLFDVIINSAVDVEIYKHTLKSE</sequence>
<organism evidence="2 3">
    <name type="scientific">Plasmodium falciparum FCH/4</name>
    <dbReference type="NCBI Taxonomy" id="1036724"/>
    <lineage>
        <taxon>Eukaryota</taxon>
        <taxon>Sar</taxon>
        <taxon>Alveolata</taxon>
        <taxon>Apicomplexa</taxon>
        <taxon>Aconoidasida</taxon>
        <taxon>Haemosporida</taxon>
        <taxon>Plasmodiidae</taxon>
        <taxon>Plasmodium</taxon>
        <taxon>Plasmodium (Laverania)</taxon>
    </lineage>
</organism>
<reference evidence="2 3" key="2">
    <citation type="submission" date="2013-02" db="EMBL/GenBank/DDBJ databases">
        <title>The Genome Sequence of Plasmodium falciparum FCH/4.</title>
        <authorList>
            <consortium name="The Broad Institute Genome Sequencing Platform"/>
            <consortium name="The Broad Institute Genome Sequencing Center for Infectious Disease"/>
            <person name="Neafsey D."/>
            <person name="Cheeseman I."/>
            <person name="Volkman S."/>
            <person name="Adams J."/>
            <person name="Walker B."/>
            <person name="Young S.K."/>
            <person name="Zeng Q."/>
            <person name="Gargeya S."/>
            <person name="Fitzgerald M."/>
            <person name="Haas B."/>
            <person name="Abouelleil A."/>
            <person name="Alvarado L."/>
            <person name="Arachchi H.M."/>
            <person name="Berlin A.M."/>
            <person name="Chapman S.B."/>
            <person name="Dewar J."/>
            <person name="Goldberg J."/>
            <person name="Griggs A."/>
            <person name="Gujja S."/>
            <person name="Hansen M."/>
            <person name="Howarth C."/>
            <person name="Imamovic A."/>
            <person name="Larimer J."/>
            <person name="McCowan C."/>
            <person name="Murphy C."/>
            <person name="Neiman D."/>
            <person name="Pearson M."/>
            <person name="Priest M."/>
            <person name="Roberts A."/>
            <person name="Saif S."/>
            <person name="Shea T."/>
            <person name="Sisk P."/>
            <person name="Sykes S."/>
            <person name="Wortman J."/>
            <person name="Nusbaum C."/>
            <person name="Birren B."/>
        </authorList>
    </citation>
    <scope>NUCLEOTIDE SEQUENCE [LARGE SCALE GENOMIC DNA]</scope>
    <source>
        <strain evidence="2 3">FCH/4</strain>
    </source>
</reference>
<proteinExistence type="predicted"/>
<evidence type="ECO:0000313" key="2">
    <source>
        <dbReference type="EMBL" id="ETW29871.1"/>
    </source>
</evidence>
<protein>
    <recommendedName>
        <fullName evidence="1">E3 ubiquitin-protein ligase UBR-like C-terminal domain-containing protein</fullName>
    </recommendedName>
</protein>
<dbReference type="PANTHER" id="PTHR38924">
    <property type="entry name" value="ASPARAGINE AND ASPARTATE RICH PROTEIN 1"/>
    <property type="match status" value="1"/>
</dbReference>
<evidence type="ECO:0000313" key="3">
    <source>
        <dbReference type="Proteomes" id="UP000030656"/>
    </source>
</evidence>
<dbReference type="PANTHER" id="PTHR38924:SF2">
    <property type="entry name" value="CHROMOSOME UNDETERMINED SCAFFOLD_10, WHOLE GENOME SHOTGUN SEQUENCE"/>
    <property type="match status" value="1"/>
</dbReference>
<accession>A0A024VPR7</accession>
<feature type="domain" description="E3 ubiquitin-protein ligase UBR-like C-terminal" evidence="1">
    <location>
        <begin position="155"/>
        <end position="278"/>
    </location>
</feature>